<protein>
    <recommendedName>
        <fullName evidence="1">Reverse transcriptase domain-containing protein</fullName>
    </recommendedName>
</protein>
<dbReference type="EMBL" id="CP133621">
    <property type="protein sequence ID" value="WMV50801.1"/>
    <property type="molecule type" value="Genomic_DNA"/>
</dbReference>
<dbReference type="PANTHER" id="PTHR46890:SF48">
    <property type="entry name" value="RNA-DIRECTED DNA POLYMERASE"/>
    <property type="match status" value="1"/>
</dbReference>
<dbReference type="PANTHER" id="PTHR46890">
    <property type="entry name" value="NON-LTR RETROLELEMENT REVERSE TRANSCRIPTASE-LIKE PROTEIN-RELATED"/>
    <property type="match status" value="1"/>
</dbReference>
<dbReference type="InterPro" id="IPR052343">
    <property type="entry name" value="Retrotransposon-Effector_Assoc"/>
</dbReference>
<name>A0AAF0UTF4_SOLVR</name>
<evidence type="ECO:0000259" key="1">
    <source>
        <dbReference type="PROSITE" id="PS50878"/>
    </source>
</evidence>
<feature type="domain" description="Reverse transcriptase" evidence="1">
    <location>
        <begin position="1"/>
        <end position="166"/>
    </location>
</feature>
<dbReference type="PROSITE" id="PS50878">
    <property type="entry name" value="RT_POL"/>
    <property type="match status" value="1"/>
</dbReference>
<proteinExistence type="predicted"/>
<gene>
    <name evidence="2" type="ORF">MTR67_044186</name>
</gene>
<evidence type="ECO:0000313" key="2">
    <source>
        <dbReference type="EMBL" id="WMV50801.1"/>
    </source>
</evidence>
<dbReference type="InterPro" id="IPR000477">
    <property type="entry name" value="RT_dom"/>
</dbReference>
<dbReference type="Pfam" id="PF00078">
    <property type="entry name" value="RVT_1"/>
    <property type="match status" value="1"/>
</dbReference>
<reference evidence="2" key="1">
    <citation type="submission" date="2023-08" db="EMBL/GenBank/DDBJ databases">
        <title>A de novo genome assembly of Solanum verrucosum Schlechtendal, a Mexican diploid species geographically isolated from the other diploid A-genome species in potato relatives.</title>
        <authorList>
            <person name="Hosaka K."/>
        </authorList>
    </citation>
    <scope>NUCLEOTIDE SEQUENCE</scope>
    <source>
        <tissue evidence="2">Young leaves</tissue>
    </source>
</reference>
<evidence type="ECO:0000313" key="3">
    <source>
        <dbReference type="Proteomes" id="UP001234989"/>
    </source>
</evidence>
<dbReference type="InterPro" id="IPR043502">
    <property type="entry name" value="DNA/RNA_pol_sf"/>
</dbReference>
<dbReference type="Proteomes" id="UP001234989">
    <property type="component" value="Chromosome 10"/>
</dbReference>
<organism evidence="2 3">
    <name type="scientific">Solanum verrucosum</name>
    <dbReference type="NCBI Taxonomy" id="315347"/>
    <lineage>
        <taxon>Eukaryota</taxon>
        <taxon>Viridiplantae</taxon>
        <taxon>Streptophyta</taxon>
        <taxon>Embryophyta</taxon>
        <taxon>Tracheophyta</taxon>
        <taxon>Spermatophyta</taxon>
        <taxon>Magnoliopsida</taxon>
        <taxon>eudicotyledons</taxon>
        <taxon>Gunneridae</taxon>
        <taxon>Pentapetalae</taxon>
        <taxon>asterids</taxon>
        <taxon>lamiids</taxon>
        <taxon>Solanales</taxon>
        <taxon>Solanaceae</taxon>
        <taxon>Solanoideae</taxon>
        <taxon>Solaneae</taxon>
        <taxon>Solanum</taxon>
    </lineage>
</organism>
<dbReference type="SUPFAM" id="SSF56672">
    <property type="entry name" value="DNA/RNA polymerases"/>
    <property type="match status" value="1"/>
</dbReference>
<sequence>MEKMDFDSVVVDKIWRLVANNWYYILINGQVHGFFQSSRGVNQGDPLSPALFILTTEVLTRALNSLFNNEAYMSYGLPKWSDNINHLAYADDTIIFTSVDGKSLNILMQILKDYEAQSGHMINKEKSSFFVYHKTTQNLIKEIEVKTAFAKGLQEETGTGWLGVTSITKKKVDWVLDPSLMYLRLFLQNCGGLSEQKNPYGLTLCGISTVKGEGPVGGMERDTHLEEVSQCFTHGERNYDMLHVNFEEEISNHIIQQLSWMKGILFKGDLIYAEGKRIGIANNLVAEVVAWRMGKEYSRVNNLFPLTLETDSQVVKNMVDGSWDIPSEVSLEIRIIQELMKGMEVPR</sequence>
<dbReference type="AlphaFoldDB" id="A0AAF0UTF4"/>
<accession>A0AAF0UTF4</accession>
<keyword evidence="3" id="KW-1185">Reference proteome</keyword>